<keyword evidence="5" id="KW-1185">Reference proteome</keyword>
<sequence>MKAVIQHEFGDANVLTYSDIDIPTIAEHEVLIKAVYTSVNYADIKKRIGNKGKGKFPLMLGLDVAGVVQEVAPGSPFSVGDRVIAFPKNGSYAEYVVANEKLVYKIPDNLPFEEVAAMPTVSILSYMLLYEIGHVKTTDTIVIHSAAGGVGSMLTQLAKLMGVHKIIGTVGNLDKAPYVKSLGADMVCTYKTFTEQVLIETANVGANVIFDSVAGDVTQRSLECLAFYGTLVQFGNSSGNAGTIKTSDVHSSCRNVKGFSLGTTRELDPERLLPAAEKVIDLFATNKISLPIAKVFDLEDAVLAHQLIESRKYVGKVLIKIGDY</sequence>
<dbReference type="InterPro" id="IPR013149">
    <property type="entry name" value="ADH-like_C"/>
</dbReference>
<dbReference type="GO" id="GO:0070402">
    <property type="term" value="F:NADPH binding"/>
    <property type="evidence" value="ECO:0007669"/>
    <property type="project" value="TreeGrafter"/>
</dbReference>
<dbReference type="GO" id="GO:0035925">
    <property type="term" value="F:mRNA 3'-UTR AU-rich region binding"/>
    <property type="evidence" value="ECO:0007669"/>
    <property type="project" value="TreeGrafter"/>
</dbReference>
<keyword evidence="1" id="KW-0521">NADP</keyword>
<dbReference type="SUPFAM" id="SSF51735">
    <property type="entry name" value="NAD(P)-binding Rossmann-fold domains"/>
    <property type="match status" value="1"/>
</dbReference>
<dbReference type="GO" id="GO:0005829">
    <property type="term" value="C:cytosol"/>
    <property type="evidence" value="ECO:0007669"/>
    <property type="project" value="TreeGrafter"/>
</dbReference>
<protein>
    <submittedName>
        <fullName evidence="4">NADPH:quinone reductase-like Zn-dependent oxidoreductase</fullName>
    </submittedName>
</protein>
<dbReference type="Pfam" id="PF00107">
    <property type="entry name" value="ADH_zinc_N"/>
    <property type="match status" value="1"/>
</dbReference>
<evidence type="ECO:0000313" key="5">
    <source>
        <dbReference type="Proteomes" id="UP000219252"/>
    </source>
</evidence>
<accession>A0A285UQ28</accession>
<dbReference type="Pfam" id="PF08240">
    <property type="entry name" value="ADH_N"/>
    <property type="match status" value="1"/>
</dbReference>
<organism evidence="4 5">
    <name type="scientific">Ureibacillus acetophenoni</name>
    <dbReference type="NCBI Taxonomy" id="614649"/>
    <lineage>
        <taxon>Bacteria</taxon>
        <taxon>Bacillati</taxon>
        <taxon>Bacillota</taxon>
        <taxon>Bacilli</taxon>
        <taxon>Bacillales</taxon>
        <taxon>Caryophanaceae</taxon>
        <taxon>Ureibacillus</taxon>
    </lineage>
</organism>
<dbReference type="Gene3D" id="3.90.180.10">
    <property type="entry name" value="Medium-chain alcohol dehydrogenases, catalytic domain"/>
    <property type="match status" value="1"/>
</dbReference>
<keyword evidence="2" id="KW-0560">Oxidoreductase</keyword>
<dbReference type="SUPFAM" id="SSF50129">
    <property type="entry name" value="GroES-like"/>
    <property type="match status" value="1"/>
</dbReference>
<name>A0A285UQ28_9BACL</name>
<evidence type="ECO:0000313" key="4">
    <source>
        <dbReference type="EMBL" id="SOC42746.1"/>
    </source>
</evidence>
<evidence type="ECO:0000256" key="2">
    <source>
        <dbReference type="ARBA" id="ARBA00023002"/>
    </source>
</evidence>
<proteinExistence type="predicted"/>
<dbReference type="GO" id="GO:0003960">
    <property type="term" value="F:quinone reductase (NADPH) activity"/>
    <property type="evidence" value="ECO:0007669"/>
    <property type="project" value="TreeGrafter"/>
</dbReference>
<dbReference type="RefSeq" id="WP_097150572.1">
    <property type="nucleotide sequence ID" value="NZ_OBQC01000013.1"/>
</dbReference>
<evidence type="ECO:0000256" key="1">
    <source>
        <dbReference type="ARBA" id="ARBA00022857"/>
    </source>
</evidence>
<dbReference type="InterPro" id="IPR036291">
    <property type="entry name" value="NAD(P)-bd_dom_sf"/>
</dbReference>
<dbReference type="PANTHER" id="PTHR48106">
    <property type="entry name" value="QUINONE OXIDOREDUCTASE PIG3-RELATED"/>
    <property type="match status" value="1"/>
</dbReference>
<reference evidence="5" key="1">
    <citation type="submission" date="2017-08" db="EMBL/GenBank/DDBJ databases">
        <authorList>
            <person name="Varghese N."/>
            <person name="Submissions S."/>
        </authorList>
    </citation>
    <scope>NUCLEOTIDE SEQUENCE [LARGE SCALE GENOMIC DNA]</scope>
    <source>
        <strain evidence="5">JC23</strain>
    </source>
</reference>
<dbReference type="InterPro" id="IPR020843">
    <property type="entry name" value="ER"/>
</dbReference>
<dbReference type="PANTHER" id="PTHR48106:SF13">
    <property type="entry name" value="QUINONE OXIDOREDUCTASE-RELATED"/>
    <property type="match status" value="1"/>
</dbReference>
<evidence type="ECO:0000259" key="3">
    <source>
        <dbReference type="SMART" id="SM00829"/>
    </source>
</evidence>
<feature type="domain" description="Enoyl reductase (ER)" evidence="3">
    <location>
        <begin position="10"/>
        <end position="319"/>
    </location>
</feature>
<dbReference type="Gene3D" id="3.40.50.720">
    <property type="entry name" value="NAD(P)-binding Rossmann-like Domain"/>
    <property type="match status" value="1"/>
</dbReference>
<dbReference type="OrthoDB" id="9787435at2"/>
<dbReference type="Proteomes" id="UP000219252">
    <property type="component" value="Unassembled WGS sequence"/>
</dbReference>
<dbReference type="EMBL" id="OBQC01000013">
    <property type="protein sequence ID" value="SOC42746.1"/>
    <property type="molecule type" value="Genomic_DNA"/>
</dbReference>
<dbReference type="InterPro" id="IPR011032">
    <property type="entry name" value="GroES-like_sf"/>
</dbReference>
<dbReference type="SMART" id="SM00829">
    <property type="entry name" value="PKS_ER"/>
    <property type="match status" value="1"/>
</dbReference>
<dbReference type="InterPro" id="IPR013154">
    <property type="entry name" value="ADH-like_N"/>
</dbReference>
<gene>
    <name evidence="4" type="ORF">SAMN05877842_113107</name>
</gene>
<dbReference type="AlphaFoldDB" id="A0A285UQ28"/>